<proteinExistence type="predicted"/>
<dbReference type="InterPro" id="IPR037026">
    <property type="entry name" value="Vgr_OB-fold_dom_sf"/>
</dbReference>
<dbReference type="RefSeq" id="WP_158362998.1">
    <property type="nucleotide sequence ID" value="NZ_JAOQKC010000007.1"/>
</dbReference>
<dbReference type="Pfam" id="PF04717">
    <property type="entry name" value="Phage_base_V"/>
    <property type="match status" value="1"/>
</dbReference>
<dbReference type="InterPro" id="IPR006531">
    <property type="entry name" value="Gp5/Vgr_OB"/>
</dbReference>
<gene>
    <name evidence="2" type="ORF">OCV63_06710</name>
</gene>
<organism evidence="2 3">
    <name type="scientific">Laedolimicola ammoniilytica</name>
    <dbReference type="NCBI Taxonomy" id="2981771"/>
    <lineage>
        <taxon>Bacteria</taxon>
        <taxon>Bacillati</taxon>
        <taxon>Bacillota</taxon>
        <taxon>Clostridia</taxon>
        <taxon>Lachnospirales</taxon>
        <taxon>Lachnospiraceae</taxon>
        <taxon>Laedolimicola</taxon>
    </lineage>
</organism>
<keyword evidence="3" id="KW-1185">Reference proteome</keyword>
<sequence length="259" mass="28009">MNSITDLFQRENEYYDGQHAPGFVQGTVVENNNAEYKGMVKVEFTVWESGKNMCEWVRLLAPYTGKDYGTYWVPEIDETVLVGFIGGSLKRPFLLGSLYPSGASLVSENFDKKNVKKRVKTKGGVDIAISDEDGKQSITVTTPKGSTLVIDDEKQCCKLSDKEGKNGIQLDYKNGKAELLAEKTISIKAGSVELSLDGNGGSISLKAKKIALTADNEIGMKANSAWKAEGAQVDVKAQAKMNLQASGPVAVKGAMVQIN</sequence>
<comment type="caution">
    <text evidence="2">The sequence shown here is derived from an EMBL/GenBank/DDBJ whole genome shotgun (WGS) entry which is preliminary data.</text>
</comment>
<evidence type="ECO:0000313" key="2">
    <source>
        <dbReference type="EMBL" id="MCU6696586.1"/>
    </source>
</evidence>
<evidence type="ECO:0000313" key="3">
    <source>
        <dbReference type="Proteomes" id="UP001652461"/>
    </source>
</evidence>
<feature type="domain" description="Gp5/Type VI secretion system Vgr protein OB-fold" evidence="1">
    <location>
        <begin position="24"/>
        <end position="99"/>
    </location>
</feature>
<reference evidence="2 3" key="1">
    <citation type="journal article" date="2021" name="ISME Commun">
        <title>Automated analysis of genomic sequences facilitates high-throughput and comprehensive description of bacteria.</title>
        <authorList>
            <person name="Hitch T.C.A."/>
        </authorList>
    </citation>
    <scope>NUCLEOTIDE SEQUENCE [LARGE SCALE GENOMIC DNA]</scope>
    <source>
        <strain evidence="2 3">Sanger_04</strain>
    </source>
</reference>
<dbReference type="EMBL" id="JAOQKC010000007">
    <property type="protein sequence ID" value="MCU6696586.1"/>
    <property type="molecule type" value="Genomic_DNA"/>
</dbReference>
<dbReference type="SUPFAM" id="SSF69255">
    <property type="entry name" value="gp5 N-terminal domain-like"/>
    <property type="match status" value="1"/>
</dbReference>
<protein>
    <submittedName>
        <fullName evidence="2">Phage baseplate assembly protein V</fullName>
    </submittedName>
</protein>
<dbReference type="Gene3D" id="2.40.50.230">
    <property type="entry name" value="Gp5 N-terminal domain"/>
    <property type="match status" value="1"/>
</dbReference>
<evidence type="ECO:0000259" key="1">
    <source>
        <dbReference type="Pfam" id="PF04717"/>
    </source>
</evidence>
<name>A0ABT2RWA0_9FIRM</name>
<dbReference type="Proteomes" id="UP001652461">
    <property type="component" value="Unassembled WGS sequence"/>
</dbReference>
<accession>A0ABT2RWA0</accession>